<dbReference type="PROSITE" id="PS51352">
    <property type="entry name" value="THIOREDOXIN_2"/>
    <property type="match status" value="1"/>
</dbReference>
<keyword evidence="12" id="KW-1185">Reference proteome</keyword>
<dbReference type="InterPro" id="IPR017937">
    <property type="entry name" value="Thioredoxin_CS"/>
</dbReference>
<accession>A0AAP5IF09</accession>
<evidence type="ECO:0000256" key="6">
    <source>
        <dbReference type="NCBIfam" id="TIGR01068"/>
    </source>
</evidence>
<organism evidence="11 12">
    <name type="scientific">Aetokthonos hydrillicola Thurmond2011</name>
    <dbReference type="NCBI Taxonomy" id="2712845"/>
    <lineage>
        <taxon>Bacteria</taxon>
        <taxon>Bacillati</taxon>
        <taxon>Cyanobacteriota</taxon>
        <taxon>Cyanophyceae</taxon>
        <taxon>Nostocales</taxon>
        <taxon>Hapalosiphonaceae</taxon>
        <taxon>Aetokthonos</taxon>
    </lineage>
</organism>
<evidence type="ECO:0000259" key="10">
    <source>
        <dbReference type="PROSITE" id="PS51352"/>
    </source>
</evidence>
<dbReference type="AlphaFoldDB" id="A0AAP5IF09"/>
<dbReference type="PROSITE" id="PS00194">
    <property type="entry name" value="THIOREDOXIN_1"/>
    <property type="match status" value="1"/>
</dbReference>
<keyword evidence="2" id="KW-0813">Transport</keyword>
<name>A0AAP5IF09_9CYAN</name>
<comment type="similarity">
    <text evidence="1 7">Belongs to the thioredoxin family.</text>
</comment>
<dbReference type="InterPro" id="IPR005746">
    <property type="entry name" value="Thioredoxin"/>
</dbReference>
<dbReference type="InterPro" id="IPR013766">
    <property type="entry name" value="Thioredoxin_domain"/>
</dbReference>
<gene>
    <name evidence="11" type="primary">trxA</name>
    <name evidence="11" type="ORF">G7B40_024920</name>
</gene>
<proteinExistence type="inferred from homology"/>
<evidence type="ECO:0000256" key="3">
    <source>
        <dbReference type="ARBA" id="ARBA00022982"/>
    </source>
</evidence>
<evidence type="ECO:0000256" key="8">
    <source>
        <dbReference type="PIRSR" id="PIRSR000077-1"/>
    </source>
</evidence>
<dbReference type="GO" id="GO:0005829">
    <property type="term" value="C:cytosol"/>
    <property type="evidence" value="ECO:0007669"/>
    <property type="project" value="TreeGrafter"/>
</dbReference>
<comment type="caution">
    <text evidence="11">The sequence shown here is derived from an EMBL/GenBank/DDBJ whole genome shotgun (WGS) entry which is preliminary data.</text>
</comment>
<dbReference type="Gene3D" id="3.40.30.10">
    <property type="entry name" value="Glutaredoxin"/>
    <property type="match status" value="1"/>
</dbReference>
<dbReference type="EMBL" id="JAALHA020000014">
    <property type="protein sequence ID" value="MDR9897780.1"/>
    <property type="molecule type" value="Genomic_DNA"/>
</dbReference>
<feature type="domain" description="Thioredoxin" evidence="10">
    <location>
        <begin position="1"/>
        <end position="111"/>
    </location>
</feature>
<dbReference type="PRINTS" id="PR00421">
    <property type="entry name" value="THIOREDOXIN"/>
</dbReference>
<dbReference type="PANTHER" id="PTHR45663:SF11">
    <property type="entry name" value="GEO12009P1"/>
    <property type="match status" value="1"/>
</dbReference>
<keyword evidence="4 9" id="KW-1015">Disulfide bond</keyword>
<evidence type="ECO:0000256" key="2">
    <source>
        <dbReference type="ARBA" id="ARBA00022448"/>
    </source>
</evidence>
<dbReference type="GO" id="GO:0045454">
    <property type="term" value="P:cell redox homeostasis"/>
    <property type="evidence" value="ECO:0007669"/>
    <property type="project" value="TreeGrafter"/>
</dbReference>
<feature type="active site" description="Nucleophile" evidence="8">
    <location>
        <position position="35"/>
    </location>
</feature>
<protein>
    <recommendedName>
        <fullName evidence="6 7">Thioredoxin</fullName>
    </recommendedName>
</protein>
<dbReference type="RefSeq" id="WP_208339051.1">
    <property type="nucleotide sequence ID" value="NZ_CAWQFN010000488.1"/>
</dbReference>
<dbReference type="InterPro" id="IPR036249">
    <property type="entry name" value="Thioredoxin-like_sf"/>
</dbReference>
<evidence type="ECO:0000256" key="4">
    <source>
        <dbReference type="ARBA" id="ARBA00023157"/>
    </source>
</evidence>
<keyword evidence="5 9" id="KW-0676">Redox-active center</keyword>
<feature type="active site" description="Nucleophile" evidence="8">
    <location>
        <position position="38"/>
    </location>
</feature>
<evidence type="ECO:0000313" key="12">
    <source>
        <dbReference type="Proteomes" id="UP000667802"/>
    </source>
</evidence>
<sequence length="121" mass="13487">MLENLKPITLNEDNFQQEVLEASQPVLVDFWAAWCGPCRLMNPIVQQLAIEFTGQVKVAKANVDDYPTIASHYHISAIPSLMLFKDGQVVDLISGMVTKEFLTQKLTNLLHNNSSSQELAA</sequence>
<feature type="site" description="Deprotonates C-terminal active site Cys" evidence="8">
    <location>
        <position position="29"/>
    </location>
</feature>
<dbReference type="FunFam" id="3.40.30.10:FF:000001">
    <property type="entry name" value="Thioredoxin"/>
    <property type="match status" value="1"/>
</dbReference>
<evidence type="ECO:0000256" key="1">
    <source>
        <dbReference type="ARBA" id="ARBA00008987"/>
    </source>
</evidence>
<dbReference type="Proteomes" id="UP000667802">
    <property type="component" value="Unassembled WGS sequence"/>
</dbReference>
<dbReference type="CDD" id="cd02947">
    <property type="entry name" value="TRX_family"/>
    <property type="match status" value="1"/>
</dbReference>
<feature type="disulfide bond" description="Redox-active" evidence="9">
    <location>
        <begin position="35"/>
        <end position="38"/>
    </location>
</feature>
<keyword evidence="3" id="KW-0249">Electron transport</keyword>
<evidence type="ECO:0000256" key="7">
    <source>
        <dbReference type="PIRNR" id="PIRNR000077"/>
    </source>
</evidence>
<feature type="site" description="Contributes to redox potential value" evidence="8">
    <location>
        <position position="36"/>
    </location>
</feature>
<dbReference type="PIRSF" id="PIRSF000077">
    <property type="entry name" value="Thioredoxin"/>
    <property type="match status" value="1"/>
</dbReference>
<dbReference type="Pfam" id="PF00085">
    <property type="entry name" value="Thioredoxin"/>
    <property type="match status" value="1"/>
</dbReference>
<dbReference type="GO" id="GO:0015035">
    <property type="term" value="F:protein-disulfide reductase activity"/>
    <property type="evidence" value="ECO:0007669"/>
    <property type="project" value="UniProtKB-UniRule"/>
</dbReference>
<evidence type="ECO:0000256" key="9">
    <source>
        <dbReference type="PIRSR" id="PIRSR000077-4"/>
    </source>
</evidence>
<evidence type="ECO:0000256" key="5">
    <source>
        <dbReference type="ARBA" id="ARBA00023284"/>
    </source>
</evidence>
<dbReference type="PANTHER" id="PTHR45663">
    <property type="entry name" value="GEO12009P1"/>
    <property type="match status" value="1"/>
</dbReference>
<dbReference type="NCBIfam" id="TIGR01068">
    <property type="entry name" value="thioredoxin"/>
    <property type="match status" value="1"/>
</dbReference>
<reference evidence="12" key="1">
    <citation type="journal article" date="2021" name="Science">
        <title>Hunting the eagle killer: A cyanobacterial neurotoxin causes vacuolar myelinopathy.</title>
        <authorList>
            <person name="Breinlinger S."/>
            <person name="Phillips T.J."/>
            <person name="Haram B.N."/>
            <person name="Mares J."/>
            <person name="Martinez Yerena J.A."/>
            <person name="Hrouzek P."/>
            <person name="Sobotka R."/>
            <person name="Henderson W.M."/>
            <person name="Schmieder P."/>
            <person name="Williams S.M."/>
            <person name="Lauderdale J.D."/>
            <person name="Wilde H.D."/>
            <person name="Gerrin W."/>
            <person name="Kust A."/>
            <person name="Washington J.W."/>
            <person name="Wagner C."/>
            <person name="Geier B."/>
            <person name="Liebeke M."/>
            <person name="Enke H."/>
            <person name="Niedermeyer T.H.J."/>
            <person name="Wilde S.B."/>
        </authorList>
    </citation>
    <scope>NUCLEOTIDE SEQUENCE [LARGE SCALE GENOMIC DNA]</scope>
    <source>
        <strain evidence="12">Thurmond2011</strain>
    </source>
</reference>
<feature type="site" description="Contributes to redox potential value" evidence="8">
    <location>
        <position position="37"/>
    </location>
</feature>
<evidence type="ECO:0000313" key="11">
    <source>
        <dbReference type="EMBL" id="MDR9897780.1"/>
    </source>
</evidence>
<dbReference type="SUPFAM" id="SSF52833">
    <property type="entry name" value="Thioredoxin-like"/>
    <property type="match status" value="1"/>
</dbReference>